<proteinExistence type="inferred from homology"/>
<accession>A0ABN2QWA0</accession>
<keyword evidence="2" id="KW-0732">Signal</keyword>
<evidence type="ECO:0000256" key="2">
    <source>
        <dbReference type="ARBA" id="ARBA00022729"/>
    </source>
</evidence>
<sequence>MAVAAPWASAVGDQHQGASGVQIRRTEYGVPHILAQNYSDLGYGYGYAFAQDNACEMADRVLTLRGERSRYFGATARTNDSLNGTDTNLDSDTYFQALLRAGTVRELLSRPAPLGPTPEMRRLMEGYAAGFDRYLKDVGVAHLPDPTCQGQPWVQPITAEDLWTNILDIDQLGGAAGLRQEIANATPPAPNTSPTTTTTALAGSLSAAKPTGRGSNGWALGADATADGTGMLLANPHLPWNGDARFYQVQLTIPGVLDVTGGALYGTPVVQIGHTAGVAWTHTSTDSDHLSLYQLQLVPGDPTSYLVDGRPERMQQRQVPVTVRGADGRQTTVVRTLYTSRYGPVLADGWTATSALTMRDANADNIRSMDQWLAMDRAQSVDQLRAAQRRYQGSPWTYTIATDTTGAAYFTDNSATPHLTDAQLASCRVAPLPGIGVPLLNGATTACDWGSDPDAVEPGLYGPAAQPALLRRDYVANSNNTPALTNPAAPLTGYPQVFGASPQLALRPQNGLGMIAARIAGTDGLGPAGFTLPTLRELMFDDTDRSAQVGLADVLAMCRAHPTLTAGDGAVVDVRAACTALGNWDGHGTVNSHGEVLWASFFGDLAKGPATWWRVPYDPKQPLTTPRGIDGEAPVVQHAFADAVQDAVKKGVALDAAPGDVKRWDNVPLHGCGDWEGCFNVLYAYPTSGQGGGTSASRTSWAMGSSFMMTVEMSPTGPKASTLLTYSESANPASPHYTDQTTLYSHSQWVTERFTAADIAASPALQVTTLRR</sequence>
<dbReference type="InterPro" id="IPR002692">
    <property type="entry name" value="S45"/>
</dbReference>
<evidence type="ECO:0000256" key="3">
    <source>
        <dbReference type="ARBA" id="ARBA00022801"/>
    </source>
</evidence>
<protein>
    <submittedName>
        <fullName evidence="5">Penicillin acylase family protein</fullName>
    </submittedName>
</protein>
<comment type="caution">
    <text evidence="5">The sequence shown here is derived from an EMBL/GenBank/DDBJ whole genome shotgun (WGS) entry which is preliminary data.</text>
</comment>
<dbReference type="Gene3D" id="2.30.120.10">
    <property type="match status" value="1"/>
</dbReference>
<dbReference type="InterPro" id="IPR023343">
    <property type="entry name" value="Penicillin_amidase_dom1"/>
</dbReference>
<dbReference type="Gene3D" id="3.60.20.10">
    <property type="entry name" value="Glutamine Phosphoribosylpyrophosphate, subunit 1, domain 1"/>
    <property type="match status" value="1"/>
</dbReference>
<comment type="similarity">
    <text evidence="1">Belongs to the peptidase S45 family.</text>
</comment>
<dbReference type="Gene3D" id="1.10.439.10">
    <property type="entry name" value="Penicillin Amidohydrolase, domain 1"/>
    <property type="match status" value="1"/>
</dbReference>
<dbReference type="InterPro" id="IPR029055">
    <property type="entry name" value="Ntn_hydrolases_N"/>
</dbReference>
<dbReference type="InterPro" id="IPR043146">
    <property type="entry name" value="Penicillin_amidase_N_B-knob"/>
</dbReference>
<keyword evidence="3" id="KW-0378">Hydrolase</keyword>
<dbReference type="Pfam" id="PF01804">
    <property type="entry name" value="Penicil_amidase"/>
    <property type="match status" value="1"/>
</dbReference>
<dbReference type="InterPro" id="IPR043147">
    <property type="entry name" value="Penicillin_amidase_A-knob"/>
</dbReference>
<evidence type="ECO:0000313" key="5">
    <source>
        <dbReference type="EMBL" id="GAA1959168.1"/>
    </source>
</evidence>
<evidence type="ECO:0000256" key="4">
    <source>
        <dbReference type="ARBA" id="ARBA00023145"/>
    </source>
</evidence>
<dbReference type="SUPFAM" id="SSF56235">
    <property type="entry name" value="N-terminal nucleophile aminohydrolases (Ntn hydrolases)"/>
    <property type="match status" value="1"/>
</dbReference>
<keyword evidence="6" id="KW-1185">Reference proteome</keyword>
<reference evidence="5 6" key="1">
    <citation type="journal article" date="2019" name="Int. J. Syst. Evol. Microbiol.">
        <title>The Global Catalogue of Microorganisms (GCM) 10K type strain sequencing project: providing services to taxonomists for standard genome sequencing and annotation.</title>
        <authorList>
            <consortium name="The Broad Institute Genomics Platform"/>
            <consortium name="The Broad Institute Genome Sequencing Center for Infectious Disease"/>
            <person name="Wu L."/>
            <person name="Ma J."/>
        </authorList>
    </citation>
    <scope>NUCLEOTIDE SEQUENCE [LARGE SCALE GENOMIC DNA]</scope>
    <source>
        <strain evidence="5 6">JCM 16013</strain>
    </source>
</reference>
<dbReference type="EMBL" id="BAAAQM010000005">
    <property type="protein sequence ID" value="GAA1959168.1"/>
    <property type="molecule type" value="Genomic_DNA"/>
</dbReference>
<dbReference type="Gene3D" id="1.10.1400.10">
    <property type="match status" value="1"/>
</dbReference>
<evidence type="ECO:0000313" key="6">
    <source>
        <dbReference type="Proteomes" id="UP001499854"/>
    </source>
</evidence>
<dbReference type="PANTHER" id="PTHR34218">
    <property type="entry name" value="PEPTIDASE S45 PENICILLIN AMIDASE"/>
    <property type="match status" value="1"/>
</dbReference>
<dbReference type="PANTHER" id="PTHR34218:SF3">
    <property type="entry name" value="ACYL-HOMOSERINE LACTONE ACYLASE PVDQ"/>
    <property type="match status" value="1"/>
</dbReference>
<evidence type="ECO:0000256" key="1">
    <source>
        <dbReference type="ARBA" id="ARBA00006586"/>
    </source>
</evidence>
<dbReference type="Proteomes" id="UP001499854">
    <property type="component" value="Unassembled WGS sequence"/>
</dbReference>
<organism evidence="5 6">
    <name type="scientific">Catenulispora subtropica</name>
    <dbReference type="NCBI Taxonomy" id="450798"/>
    <lineage>
        <taxon>Bacteria</taxon>
        <taxon>Bacillati</taxon>
        <taxon>Actinomycetota</taxon>
        <taxon>Actinomycetes</taxon>
        <taxon>Catenulisporales</taxon>
        <taxon>Catenulisporaceae</taxon>
        <taxon>Catenulispora</taxon>
    </lineage>
</organism>
<name>A0ABN2QWA0_9ACTN</name>
<keyword evidence="4" id="KW-0865">Zymogen</keyword>
<dbReference type="PIRSF" id="PIRSF001227">
    <property type="entry name" value="Pen_acylase"/>
    <property type="match status" value="1"/>
</dbReference>
<gene>
    <name evidence="5" type="ORF">GCM10009838_14340</name>
</gene>
<dbReference type="InterPro" id="IPR014395">
    <property type="entry name" value="Pen/GL7ACA/AHL_acylase"/>
</dbReference>